<dbReference type="SUPFAM" id="SSF52540">
    <property type="entry name" value="P-loop containing nucleoside triphosphate hydrolases"/>
    <property type="match status" value="1"/>
</dbReference>
<keyword evidence="1" id="KW-0547">Nucleotide-binding</keyword>
<dbReference type="InterPro" id="IPR027417">
    <property type="entry name" value="P-loop_NTPase"/>
</dbReference>
<dbReference type="PROSITE" id="PS51146">
    <property type="entry name" value="KAIC"/>
    <property type="match status" value="1"/>
</dbReference>
<dbReference type="InterPro" id="IPR003593">
    <property type="entry name" value="AAA+_ATPase"/>
</dbReference>
<keyword evidence="2" id="KW-0067">ATP-binding</keyword>
<comment type="caution">
    <text evidence="5">The sequence shown here is derived from an EMBL/GenBank/DDBJ whole genome shotgun (WGS) entry which is preliminary data.</text>
</comment>
<dbReference type="EMBL" id="DTBD01000066">
    <property type="protein sequence ID" value="HGQ65004.1"/>
    <property type="molecule type" value="Genomic_DNA"/>
</dbReference>
<dbReference type="PANTHER" id="PTHR43637:SF1">
    <property type="entry name" value="UPF0273 PROTEIN TM_0370"/>
    <property type="match status" value="1"/>
</dbReference>
<gene>
    <name evidence="5" type="ORF">ENU08_07155</name>
    <name evidence="4" type="ORF">ENU41_00695</name>
</gene>
<evidence type="ECO:0000256" key="2">
    <source>
        <dbReference type="ARBA" id="ARBA00022840"/>
    </source>
</evidence>
<dbReference type="InterPro" id="IPR014774">
    <property type="entry name" value="KaiC-like_dom"/>
</dbReference>
<name>A0A7C4JK72_9CREN</name>
<dbReference type="PANTHER" id="PTHR43637">
    <property type="entry name" value="UPF0273 PROTEIN TM_0370"/>
    <property type="match status" value="1"/>
</dbReference>
<dbReference type="Pfam" id="PF06745">
    <property type="entry name" value="ATPase"/>
    <property type="match status" value="1"/>
</dbReference>
<dbReference type="SMART" id="SM00382">
    <property type="entry name" value="AAA"/>
    <property type="match status" value="1"/>
</dbReference>
<proteinExistence type="predicted"/>
<dbReference type="GO" id="GO:0005524">
    <property type="term" value="F:ATP binding"/>
    <property type="evidence" value="ECO:0007669"/>
    <property type="project" value="UniProtKB-KW"/>
</dbReference>
<evidence type="ECO:0000256" key="1">
    <source>
        <dbReference type="ARBA" id="ARBA00022741"/>
    </source>
</evidence>
<dbReference type="Gene3D" id="3.40.50.300">
    <property type="entry name" value="P-loop containing nucleotide triphosphate hydrolases"/>
    <property type="match status" value="1"/>
</dbReference>
<feature type="domain" description="KaiC" evidence="3">
    <location>
        <begin position="4"/>
        <end position="244"/>
    </location>
</feature>
<evidence type="ECO:0000313" key="5">
    <source>
        <dbReference type="EMBL" id="HGQ65004.1"/>
    </source>
</evidence>
<dbReference type="AlphaFoldDB" id="A0A7C4JK72"/>
<dbReference type="InterPro" id="IPR010624">
    <property type="entry name" value="KaiC_dom"/>
</dbReference>
<protein>
    <recommendedName>
        <fullName evidence="3">KaiC domain-containing protein</fullName>
    </recommendedName>
</protein>
<organism evidence="5">
    <name type="scientific">Ignisphaera aggregans</name>
    <dbReference type="NCBI Taxonomy" id="334771"/>
    <lineage>
        <taxon>Archaea</taxon>
        <taxon>Thermoproteota</taxon>
        <taxon>Thermoprotei</taxon>
        <taxon>Desulfurococcales</taxon>
        <taxon>Desulfurococcaceae</taxon>
        <taxon>Ignisphaera</taxon>
    </lineage>
</organism>
<sequence length="472" mass="53482">MSEQRFVFGVNGLDRMLMGVLDPPSMLVIAGHPGAGKTTLASSICYANALKGFKCLYISFQEDKEKLYKNMKNLNIDLERIEFQGNLKFARFPVALSVDDVVLEISNLILSYNPRLIIVDSMNVFLSGLVGNEVKRAWLQNYFYELSKQINGVVVLVSELPFGEERLQLGAIEFIADAILILKHRVERGLLIRSLEIRKIRGAPLHVAEVPFMIVEGVGLYVQPMEIPLMIPSEATELDVVCSELKKVIRSVRLGEIAYVSYPPDARIVEIGIAPVLLAFAIANNLKIMIISFKYSAETFRNIFVEQIINLGIEKDIATKIVDEYVEFIGINPFAVPPGYYPTPSLQRPVYIDVVVFHGPEARYISMKYRDYITRFFDVITRLKSERKLNITLAARISKKQYNSDTSFSDVVIKIGFTKNGKAYIKVWRKGGNIYKLTINEIETCYSEVAEKIKTKALEIRQKVVNQKQTNQ</sequence>
<dbReference type="EMBL" id="DTCK01000008">
    <property type="protein sequence ID" value="HGQ35184.1"/>
    <property type="molecule type" value="Genomic_DNA"/>
</dbReference>
<reference evidence="5" key="1">
    <citation type="journal article" date="2020" name="mSystems">
        <title>Genome- and Community-Level Interaction Insights into Carbon Utilization and Element Cycling Functions of Hydrothermarchaeota in Hydrothermal Sediment.</title>
        <authorList>
            <person name="Zhou Z."/>
            <person name="Liu Y."/>
            <person name="Xu W."/>
            <person name="Pan J."/>
            <person name="Luo Z.H."/>
            <person name="Li M."/>
        </authorList>
    </citation>
    <scope>NUCLEOTIDE SEQUENCE [LARGE SCALE GENOMIC DNA]</scope>
    <source>
        <strain evidence="5">SpSt-637</strain>
        <strain evidence="4">SpSt-667</strain>
    </source>
</reference>
<accession>A0A7C4JK72</accession>
<evidence type="ECO:0000313" key="4">
    <source>
        <dbReference type="EMBL" id="HGQ35184.1"/>
    </source>
</evidence>
<evidence type="ECO:0000259" key="3">
    <source>
        <dbReference type="PROSITE" id="PS51146"/>
    </source>
</evidence>
<dbReference type="PRINTS" id="PR01874">
    <property type="entry name" value="DNAREPAIRADA"/>
</dbReference>